<dbReference type="AlphaFoldDB" id="K3ZKD9"/>
<dbReference type="EnsemblPlants" id="KQK94163">
    <property type="protein sequence ID" value="KQK94163"/>
    <property type="gene ID" value="SETIT_027045mg"/>
</dbReference>
<feature type="region of interest" description="Disordered" evidence="1">
    <location>
        <begin position="30"/>
        <end position="67"/>
    </location>
</feature>
<keyword evidence="3" id="KW-1185">Reference proteome</keyword>
<organism evidence="2 3">
    <name type="scientific">Setaria italica</name>
    <name type="common">Foxtail millet</name>
    <name type="synonym">Panicum italicum</name>
    <dbReference type="NCBI Taxonomy" id="4555"/>
    <lineage>
        <taxon>Eukaryota</taxon>
        <taxon>Viridiplantae</taxon>
        <taxon>Streptophyta</taxon>
        <taxon>Embryophyta</taxon>
        <taxon>Tracheophyta</taxon>
        <taxon>Spermatophyta</taxon>
        <taxon>Magnoliopsida</taxon>
        <taxon>Liliopsida</taxon>
        <taxon>Poales</taxon>
        <taxon>Poaceae</taxon>
        <taxon>PACMAD clade</taxon>
        <taxon>Panicoideae</taxon>
        <taxon>Panicodae</taxon>
        <taxon>Paniceae</taxon>
        <taxon>Cenchrinae</taxon>
        <taxon>Setaria</taxon>
    </lineage>
</organism>
<dbReference type="HOGENOM" id="CLU_2162806_0_0_1"/>
<reference evidence="3" key="1">
    <citation type="journal article" date="2012" name="Nat. Biotechnol.">
        <title>Reference genome sequence of the model plant Setaria.</title>
        <authorList>
            <person name="Bennetzen J.L."/>
            <person name="Schmutz J."/>
            <person name="Wang H."/>
            <person name="Percifield R."/>
            <person name="Hawkins J."/>
            <person name="Pontaroli A.C."/>
            <person name="Estep M."/>
            <person name="Feng L."/>
            <person name="Vaughn J.N."/>
            <person name="Grimwood J."/>
            <person name="Jenkins J."/>
            <person name="Barry K."/>
            <person name="Lindquist E."/>
            <person name="Hellsten U."/>
            <person name="Deshpande S."/>
            <person name="Wang X."/>
            <person name="Wu X."/>
            <person name="Mitros T."/>
            <person name="Triplett J."/>
            <person name="Yang X."/>
            <person name="Ye C.Y."/>
            <person name="Mauro-Herrera M."/>
            <person name="Wang L."/>
            <person name="Li P."/>
            <person name="Sharma M."/>
            <person name="Sharma R."/>
            <person name="Ronald P.C."/>
            <person name="Panaud O."/>
            <person name="Kellogg E.A."/>
            <person name="Brutnell T.P."/>
            <person name="Doust A.N."/>
            <person name="Tuskan G.A."/>
            <person name="Rokhsar D."/>
            <person name="Devos K.M."/>
        </authorList>
    </citation>
    <scope>NUCLEOTIDE SEQUENCE [LARGE SCALE GENOMIC DNA]</scope>
    <source>
        <strain evidence="3">cv. Yugu1</strain>
    </source>
</reference>
<sequence>MYRIAKLSNPPQFTASLIVLQCHCCKRRPRTQSHTALTAAKQRQPPWSAASSQPNKHAATPGRHHSYNRFHVSSATPVKLAILHHATLLRRKPIVAEPPPPAAASHDHRHH</sequence>
<proteinExistence type="predicted"/>
<feature type="region of interest" description="Disordered" evidence="1">
    <location>
        <begin position="91"/>
        <end position="111"/>
    </location>
</feature>
<evidence type="ECO:0000313" key="3">
    <source>
        <dbReference type="Proteomes" id="UP000004995"/>
    </source>
</evidence>
<name>K3ZKD9_SETIT</name>
<reference evidence="2" key="2">
    <citation type="submission" date="2018-08" db="UniProtKB">
        <authorList>
            <consortium name="EnsemblPlants"/>
        </authorList>
    </citation>
    <scope>IDENTIFICATION</scope>
    <source>
        <strain evidence="2">Yugu1</strain>
    </source>
</reference>
<dbReference type="Proteomes" id="UP000004995">
    <property type="component" value="Unassembled WGS sequence"/>
</dbReference>
<dbReference type="EMBL" id="AGNK02004770">
    <property type="status" value="NOT_ANNOTATED_CDS"/>
    <property type="molecule type" value="Genomic_DNA"/>
</dbReference>
<dbReference type="Gramene" id="KQK94163">
    <property type="protein sequence ID" value="KQK94163"/>
    <property type="gene ID" value="SETIT_027045mg"/>
</dbReference>
<accession>K3ZKD9</accession>
<protein>
    <submittedName>
        <fullName evidence="2">Uncharacterized protein</fullName>
    </submittedName>
</protein>
<evidence type="ECO:0000313" key="2">
    <source>
        <dbReference type="EnsemblPlants" id="KQK94163"/>
    </source>
</evidence>
<evidence type="ECO:0000256" key="1">
    <source>
        <dbReference type="SAM" id="MobiDB-lite"/>
    </source>
</evidence>
<dbReference type="InParanoid" id="K3ZKD9"/>